<comment type="caution">
    <text evidence="11">The sequence shown here is derived from an EMBL/GenBank/DDBJ whole genome shotgun (WGS) entry which is preliminary data.</text>
</comment>
<dbReference type="InterPro" id="IPR003583">
    <property type="entry name" value="Hlx-hairpin-Hlx_DNA-bd_motif"/>
</dbReference>
<dbReference type="PROSITE" id="PS50165">
    <property type="entry name" value="UVRC"/>
    <property type="match status" value="1"/>
</dbReference>
<dbReference type="InterPro" id="IPR001943">
    <property type="entry name" value="UVR_dom"/>
</dbReference>
<dbReference type="InterPro" id="IPR038476">
    <property type="entry name" value="UvrC_RNase_H_dom_sf"/>
</dbReference>
<keyword evidence="6 7" id="KW-0742">SOS response</keyword>
<dbReference type="SUPFAM" id="SSF46600">
    <property type="entry name" value="C-terminal UvrC-binding domain of UvrB"/>
    <property type="match status" value="1"/>
</dbReference>
<evidence type="ECO:0000256" key="4">
    <source>
        <dbReference type="ARBA" id="ARBA00022881"/>
    </source>
</evidence>
<dbReference type="Pfam" id="PF22920">
    <property type="entry name" value="UvrC_RNaseH"/>
    <property type="match status" value="1"/>
</dbReference>
<proteinExistence type="inferred from homology"/>
<evidence type="ECO:0000256" key="5">
    <source>
        <dbReference type="ARBA" id="ARBA00023204"/>
    </source>
</evidence>
<dbReference type="Proteomes" id="UP001223886">
    <property type="component" value="Unassembled WGS sequence"/>
</dbReference>
<evidence type="ECO:0000256" key="2">
    <source>
        <dbReference type="ARBA" id="ARBA00022763"/>
    </source>
</evidence>
<dbReference type="PROSITE" id="PS50151">
    <property type="entry name" value="UVR"/>
    <property type="match status" value="1"/>
</dbReference>
<dbReference type="CDD" id="cd10434">
    <property type="entry name" value="GIY-YIG_UvrC_Cho"/>
    <property type="match status" value="1"/>
</dbReference>
<dbReference type="EMBL" id="JAURUP010000021">
    <property type="protein sequence ID" value="MDP9751398.1"/>
    <property type="molecule type" value="Genomic_DNA"/>
</dbReference>
<dbReference type="Pfam" id="PF02151">
    <property type="entry name" value="UVR"/>
    <property type="match status" value="1"/>
</dbReference>
<evidence type="ECO:0000259" key="10">
    <source>
        <dbReference type="PROSITE" id="PS50165"/>
    </source>
</evidence>
<evidence type="ECO:0000256" key="1">
    <source>
        <dbReference type="ARBA" id="ARBA00022490"/>
    </source>
</evidence>
<dbReference type="InterPro" id="IPR035901">
    <property type="entry name" value="GIY-YIG_endonuc_sf"/>
</dbReference>
<dbReference type="SMART" id="SM00278">
    <property type="entry name" value="HhH1"/>
    <property type="match status" value="2"/>
</dbReference>
<dbReference type="InterPro" id="IPR001162">
    <property type="entry name" value="UvrC_RNase_H_dom"/>
</dbReference>
<dbReference type="InterPro" id="IPR010994">
    <property type="entry name" value="RuvA_2-like"/>
</dbReference>
<dbReference type="InterPro" id="IPR004791">
    <property type="entry name" value="UvrC"/>
</dbReference>
<dbReference type="Gene3D" id="3.40.1440.10">
    <property type="entry name" value="GIY-YIG endonuclease"/>
    <property type="match status" value="1"/>
</dbReference>
<sequence length="615" mass="71336">MTIEEKLKLLPEKPGVYIMKDKKGEIIYVGKAIVLKNRVRQYFQNKENQLPKVKVMLSHVSDFEYIVTDTELEALMLECNLIKKYKPRYNVLLKDDKNYPYIKVTVNEEYPRIMFTRRIEPDGAKYFGPYSSAFAVRETIKLVRKMFPIRTCNRNIEKDMRKVRECLYYHIGLCSAPCTNKINKEDYRKLVDQAVLFLDGKRDWLVQKLKEDMQKAAEELRFEEAARIRDQIFAIESTSEKQKVVSVGEDEQDIISIARGAGISCIQVFFVRDGKLSGREHYYMKNTEGMERGEIISSFIKQFYEGAPYIPKEIITDVELDERELLSEWLSQKRGNKVFITIPMRGKKKELVDMVYQNALEALKNDISIREEISKDQAVLELSNLVGLDYARRIEAYDISNTRGQDNVGAMVVFVDGKPKKSQYRKFNVKYVEGQDDYESMREVIERRFLHGIEEKELIEKGELEENKAKFAEMPDLILIDGGIGHVNAVLQVLYGLGIAIPVYGMVKDSKHRTRGLVSPQGEIDIPMTTKAFRLIAQIQEEAHRFAITFHKEKQSKRFKSELLNIPGIGEKRAKALYDAFNSIEEIKRASVEDLKKVEGMNEKAAQAVYEYFRK</sequence>
<dbReference type="HAMAP" id="MF_00203">
    <property type="entry name" value="UvrC"/>
    <property type="match status" value="1"/>
</dbReference>
<protein>
    <recommendedName>
        <fullName evidence="7">UvrABC system protein C</fullName>
        <shortName evidence="7">Protein UvrC</shortName>
    </recommendedName>
    <alternativeName>
        <fullName evidence="7">Excinuclease ABC subunit C</fullName>
    </alternativeName>
</protein>
<dbReference type="PANTHER" id="PTHR30562:SF1">
    <property type="entry name" value="UVRABC SYSTEM PROTEIN C"/>
    <property type="match status" value="1"/>
</dbReference>
<keyword evidence="3 7" id="KW-0228">DNA excision</keyword>
<dbReference type="InterPro" id="IPR000305">
    <property type="entry name" value="GIY-YIG_endonuc"/>
</dbReference>
<dbReference type="Pfam" id="PF08459">
    <property type="entry name" value="UvrC_RNaseH_dom"/>
    <property type="match status" value="1"/>
</dbReference>
<dbReference type="Gene3D" id="1.10.150.20">
    <property type="entry name" value="5' to 3' exonuclease, C-terminal subdomain"/>
    <property type="match status" value="1"/>
</dbReference>
<keyword evidence="5 7" id="KW-0234">DNA repair</keyword>
<dbReference type="SUPFAM" id="SSF47781">
    <property type="entry name" value="RuvA domain 2-like"/>
    <property type="match status" value="1"/>
</dbReference>
<dbReference type="InterPro" id="IPR047296">
    <property type="entry name" value="GIY-YIG_UvrC_Cho"/>
</dbReference>
<dbReference type="Pfam" id="PF01541">
    <property type="entry name" value="GIY-YIG"/>
    <property type="match status" value="1"/>
</dbReference>
<dbReference type="Gene3D" id="3.30.420.340">
    <property type="entry name" value="UvrC, RNAse H endonuclease domain"/>
    <property type="match status" value="1"/>
</dbReference>
<evidence type="ECO:0000313" key="11">
    <source>
        <dbReference type="EMBL" id="MDP9751398.1"/>
    </source>
</evidence>
<reference evidence="11 12" key="1">
    <citation type="submission" date="2023-07" db="EMBL/GenBank/DDBJ databases">
        <title>Genomic Encyclopedia of Type Strains, Phase IV (KMG-IV): sequencing the most valuable type-strain genomes for metagenomic binning, comparative biology and taxonomic classification.</title>
        <authorList>
            <person name="Goeker M."/>
        </authorList>
    </citation>
    <scope>NUCLEOTIDE SEQUENCE [LARGE SCALE GENOMIC DNA]</scope>
    <source>
        <strain evidence="11 12">DSM 25963</strain>
    </source>
</reference>
<dbReference type="PROSITE" id="PS50164">
    <property type="entry name" value="GIY_YIG"/>
    <property type="match status" value="1"/>
</dbReference>
<dbReference type="Gene3D" id="4.10.860.10">
    <property type="entry name" value="UVR domain"/>
    <property type="match status" value="1"/>
</dbReference>
<evidence type="ECO:0000256" key="3">
    <source>
        <dbReference type="ARBA" id="ARBA00022769"/>
    </source>
</evidence>
<evidence type="ECO:0000256" key="6">
    <source>
        <dbReference type="ARBA" id="ARBA00023236"/>
    </source>
</evidence>
<dbReference type="NCBIfam" id="NF001824">
    <property type="entry name" value="PRK00558.1-5"/>
    <property type="match status" value="1"/>
</dbReference>
<dbReference type="SUPFAM" id="SSF82771">
    <property type="entry name" value="GIY-YIG endonuclease"/>
    <property type="match status" value="1"/>
</dbReference>
<keyword evidence="12" id="KW-1185">Reference proteome</keyword>
<gene>
    <name evidence="7" type="primary">uvrC</name>
    <name evidence="11" type="ORF">J2S24_001909</name>
</gene>
<dbReference type="InterPro" id="IPR050066">
    <property type="entry name" value="UvrABC_protein_C"/>
</dbReference>
<dbReference type="NCBIfam" id="TIGR00194">
    <property type="entry name" value="uvrC"/>
    <property type="match status" value="1"/>
</dbReference>
<comment type="subcellular location">
    <subcellularLocation>
        <location evidence="7">Cytoplasm</location>
    </subcellularLocation>
</comment>
<dbReference type="SMART" id="SM00465">
    <property type="entry name" value="GIYc"/>
    <property type="match status" value="1"/>
</dbReference>
<evidence type="ECO:0000313" key="12">
    <source>
        <dbReference type="Proteomes" id="UP001223886"/>
    </source>
</evidence>
<comment type="similarity">
    <text evidence="7">Belongs to the UvrC family.</text>
</comment>
<dbReference type="Pfam" id="PF14520">
    <property type="entry name" value="HHH_5"/>
    <property type="match status" value="1"/>
</dbReference>
<dbReference type="RefSeq" id="WP_307681330.1">
    <property type="nucleotide sequence ID" value="NZ_JAURUP010000021.1"/>
</dbReference>
<evidence type="ECO:0000259" key="9">
    <source>
        <dbReference type="PROSITE" id="PS50164"/>
    </source>
</evidence>
<dbReference type="PANTHER" id="PTHR30562">
    <property type="entry name" value="UVRC/OXIDOREDUCTASE"/>
    <property type="match status" value="1"/>
</dbReference>
<evidence type="ECO:0000259" key="8">
    <source>
        <dbReference type="PROSITE" id="PS50151"/>
    </source>
</evidence>
<feature type="domain" description="GIY-YIG" evidence="9">
    <location>
        <begin position="12"/>
        <end position="91"/>
    </location>
</feature>
<dbReference type="InterPro" id="IPR036876">
    <property type="entry name" value="UVR_dom_sf"/>
</dbReference>
<comment type="function">
    <text evidence="7">The UvrABC repair system catalyzes the recognition and processing of DNA lesions. UvrC both incises the 5' and 3' sides of the lesion. The N-terminal half is responsible for the 3' incision and the C-terminal half is responsible for the 5' incision.</text>
</comment>
<keyword evidence="4 7" id="KW-0267">Excision nuclease</keyword>
<keyword evidence="2 7" id="KW-0227">DNA damage</keyword>
<accession>A0ABT9M5J3</accession>
<evidence type="ECO:0000256" key="7">
    <source>
        <dbReference type="HAMAP-Rule" id="MF_00203"/>
    </source>
</evidence>
<feature type="domain" description="UvrC family homology region profile" evidence="10">
    <location>
        <begin position="254"/>
        <end position="494"/>
    </location>
</feature>
<feature type="domain" description="UVR" evidence="8">
    <location>
        <begin position="203"/>
        <end position="238"/>
    </location>
</feature>
<comment type="subunit">
    <text evidence="7">Interacts with UvrB in an incision complex.</text>
</comment>
<name>A0ABT9M5J3_9THEO</name>
<organism evidence="11 12">
    <name type="scientific">Thermoanaerobacter pentosaceus</name>
    <dbReference type="NCBI Taxonomy" id="694059"/>
    <lineage>
        <taxon>Bacteria</taxon>
        <taxon>Bacillati</taxon>
        <taxon>Bacillota</taxon>
        <taxon>Clostridia</taxon>
        <taxon>Thermoanaerobacterales</taxon>
        <taxon>Thermoanaerobacteraceae</taxon>
        <taxon>Thermoanaerobacter</taxon>
    </lineage>
</organism>
<keyword evidence="1 7" id="KW-0963">Cytoplasm</keyword>